<reference evidence="1 2" key="1">
    <citation type="journal article" date="2011" name="J. Bacteriol.">
        <title>Genome of Ochrobactrum anthropi ATCC 49188 T, a versatile opportunistic pathogen and symbiont of several eukaryotic hosts.</title>
        <authorList>
            <person name="Chain P.S."/>
            <person name="Lang D.M."/>
            <person name="Comerci D.J."/>
            <person name="Malfatti S.A."/>
            <person name="Vergez L.M."/>
            <person name="Shin M."/>
            <person name="Ugalde R.A."/>
            <person name="Garcia E."/>
            <person name="Tolmasky M.E."/>
        </authorList>
    </citation>
    <scope>NUCLEOTIDE SEQUENCE [LARGE SCALE GENOMIC DNA]</scope>
    <source>
        <strain evidence="2">ATCC 49188 / DSM 6882 / CCUG 24695 / JCM 21032 / LMG 3331 / NBRC 15819 / NCTC 12168 / Alc 37</strain>
    </source>
</reference>
<evidence type="ECO:0000313" key="1">
    <source>
        <dbReference type="EMBL" id="ABS14938.1"/>
    </source>
</evidence>
<dbReference type="HOGENOM" id="CLU_2667487_0_0_5"/>
<name>A6X134_BRUA4</name>
<dbReference type="KEGG" id="oan:Oant_2222"/>
<evidence type="ECO:0000313" key="2">
    <source>
        <dbReference type="Proteomes" id="UP000002301"/>
    </source>
</evidence>
<keyword evidence="2" id="KW-1185">Reference proteome</keyword>
<organism evidence="1 2">
    <name type="scientific">Brucella anthropi (strain ATCC 49188 / DSM 6882 / CCUG 24695 / JCM 21032 / LMG 3331 / NBRC 15819 / NCTC 12168 / Alc 37)</name>
    <name type="common">Ochrobactrum anthropi</name>
    <dbReference type="NCBI Taxonomy" id="439375"/>
    <lineage>
        <taxon>Bacteria</taxon>
        <taxon>Pseudomonadati</taxon>
        <taxon>Pseudomonadota</taxon>
        <taxon>Alphaproteobacteria</taxon>
        <taxon>Hyphomicrobiales</taxon>
        <taxon>Brucellaceae</taxon>
        <taxon>Brucella/Ochrobactrum group</taxon>
        <taxon>Brucella</taxon>
    </lineage>
</organism>
<dbReference type="AlphaFoldDB" id="A6X134"/>
<proteinExistence type="predicted"/>
<dbReference type="EMBL" id="CP000758">
    <property type="protein sequence ID" value="ABS14938.1"/>
    <property type="molecule type" value="Genomic_DNA"/>
</dbReference>
<dbReference type="Proteomes" id="UP000002301">
    <property type="component" value="Chromosome 1"/>
</dbReference>
<gene>
    <name evidence="1" type="ordered locus">Oant_2222</name>
</gene>
<accession>A6X134</accession>
<protein>
    <submittedName>
        <fullName evidence="1">Uncharacterized protein</fullName>
    </submittedName>
</protein>
<sequence length="75" mass="8755">MIALHFVRFRDCRYGDAWSFRLRFFGNVSEHAQPATAFHSAFSVTLARISSIRFKMFSFAFRRILLPRLGSNPAR</sequence>